<accession>A0A285Q235</accession>
<dbReference type="Proteomes" id="UP000274850">
    <property type="component" value="Segment"/>
</dbReference>
<dbReference type="EMBL" id="LT907979">
    <property type="protein sequence ID" value="SOB74275.1"/>
    <property type="molecule type" value="Genomic_DNA"/>
</dbReference>
<organism evidence="1">
    <name type="scientific">Cedratvirus lausannensis</name>
    <dbReference type="NCBI Taxonomy" id="2023205"/>
    <lineage>
        <taxon>Viruses</taxon>
        <taxon>Pithoviruses</taxon>
        <taxon>Orthocedratvirinae</taxon>
        <taxon>Alphacedratvirus</taxon>
        <taxon>Alphacedratvirus francolausannense</taxon>
    </lineage>
</organism>
<evidence type="ECO:0000313" key="2">
    <source>
        <dbReference type="Proteomes" id="UP000274850"/>
    </source>
</evidence>
<name>A0A285Q235_9VIRU</name>
<sequence length="44" mass="5107">MCTGLCFCSTDEDFVVFTPEEAYFFDLWCSKEYDLDLELGQVPV</sequence>
<reference evidence="1" key="1">
    <citation type="submission" date="2017-08" db="EMBL/GenBank/DDBJ databases">
        <authorList>
            <person name="de Groot N.N."/>
        </authorList>
    </citation>
    <scope>NUCLEOTIDE SEQUENCE</scope>
</reference>
<gene>
    <name evidence="1" type="ORF">BQ9231_00392</name>
</gene>
<protein>
    <submittedName>
        <fullName evidence="1">Uncharacterized protein</fullName>
    </submittedName>
</protein>
<keyword evidence="2" id="KW-1185">Reference proteome</keyword>
<evidence type="ECO:0000313" key="1">
    <source>
        <dbReference type="EMBL" id="SOB74275.1"/>
    </source>
</evidence>
<proteinExistence type="predicted"/>